<dbReference type="HOGENOM" id="CLU_2246108_0_0_11"/>
<dbReference type="STRING" id="526225.Gobs_1404"/>
<proteinExistence type="predicted"/>
<reference evidence="2 3" key="1">
    <citation type="journal article" date="2010" name="Stand. Genomic Sci.">
        <title>Complete genome sequence of Geodermatophilus obscurus type strain (G-20).</title>
        <authorList>
            <person name="Ivanova N."/>
            <person name="Sikorski J."/>
            <person name="Jando M."/>
            <person name="Munk C."/>
            <person name="Lapidus A."/>
            <person name="Glavina Del Rio T."/>
            <person name="Copeland A."/>
            <person name="Tice H."/>
            <person name="Cheng J.-F."/>
            <person name="Lucas S."/>
            <person name="Chen F."/>
            <person name="Nolan M."/>
            <person name="Bruce D."/>
            <person name="Goodwin L."/>
            <person name="Pitluck S."/>
            <person name="Mavromatis K."/>
            <person name="Mikhailova N."/>
            <person name="Pati A."/>
            <person name="Chen A."/>
            <person name="Palaniappan K."/>
            <person name="Land M."/>
            <person name="Hauser L."/>
            <person name="Chang Y.-J."/>
            <person name="Jeffries C.D."/>
            <person name="Meincke L."/>
            <person name="Brettin T."/>
            <person name="Detter J.C."/>
            <person name="Detter J.C."/>
            <person name="Rohde M."/>
            <person name="Goeker M."/>
            <person name="Bristow J."/>
            <person name="Eisen J.A."/>
            <person name="Markowitz V."/>
            <person name="Hugenholtz P."/>
            <person name="Kyrpides N.C."/>
            <person name="Klenk H.-P."/>
        </authorList>
    </citation>
    <scope>NUCLEOTIDE SEQUENCE [LARGE SCALE GENOMIC DNA]</scope>
    <source>
        <strain evidence="3">ATCC 25078 / DSM 43160 / JCM 3152 / KCC A-0152 / KCTC 9177 / NBRC 13315 / NRRL B-3577 / G-20</strain>
    </source>
</reference>
<keyword evidence="3" id="KW-1185">Reference proteome</keyword>
<accession>D2SBW9</accession>
<name>D2SBW9_GEOOG</name>
<dbReference type="EMBL" id="CP001867">
    <property type="protein sequence ID" value="ADB74137.1"/>
    <property type="molecule type" value="Genomic_DNA"/>
</dbReference>
<organism evidence="2 3">
    <name type="scientific">Geodermatophilus obscurus (strain ATCC 25078 / DSM 43160 / JCM 3152 / CCUG 61914 / KCC A-0152 / KCTC 9177 / NBRC 13315 / NRRL B-3577 / G-20)</name>
    <dbReference type="NCBI Taxonomy" id="526225"/>
    <lineage>
        <taxon>Bacteria</taxon>
        <taxon>Bacillati</taxon>
        <taxon>Actinomycetota</taxon>
        <taxon>Actinomycetes</taxon>
        <taxon>Geodermatophilales</taxon>
        <taxon>Geodermatophilaceae</taxon>
        <taxon>Geodermatophilus</taxon>
    </lineage>
</organism>
<feature type="compositionally biased region" description="Polar residues" evidence="1">
    <location>
        <begin position="56"/>
        <end position="65"/>
    </location>
</feature>
<evidence type="ECO:0000313" key="3">
    <source>
        <dbReference type="Proteomes" id="UP000001382"/>
    </source>
</evidence>
<evidence type="ECO:0000313" key="2">
    <source>
        <dbReference type="EMBL" id="ADB74137.1"/>
    </source>
</evidence>
<protein>
    <submittedName>
        <fullName evidence="2">Uncharacterized protein</fullName>
    </submittedName>
</protein>
<sequence>MPPARHGPRIVSRQLRVTAWSADLAEPVDALQPGQSRIEPLRQAGQGSPAGRVPSTARSPRTSPLTVRLADGTEVDDERTDEFSYGDRSVLAGLLPRSGSRSCA</sequence>
<dbReference type="KEGG" id="gob:Gobs_1404"/>
<gene>
    <name evidence="2" type="ordered locus">Gobs_1404</name>
</gene>
<evidence type="ECO:0000256" key="1">
    <source>
        <dbReference type="SAM" id="MobiDB-lite"/>
    </source>
</evidence>
<dbReference type="Proteomes" id="UP000001382">
    <property type="component" value="Chromosome"/>
</dbReference>
<reference evidence="3" key="2">
    <citation type="submission" date="2010-01" db="EMBL/GenBank/DDBJ databases">
        <title>The complete genome of Geodermatophilus obscurus DSM 43160.</title>
        <authorList>
            <consortium name="US DOE Joint Genome Institute (JGI-PGF)"/>
            <person name="Lucas S."/>
            <person name="Copeland A."/>
            <person name="Lapidus A."/>
            <person name="Glavina del Rio T."/>
            <person name="Dalin E."/>
            <person name="Tice H."/>
            <person name="Bruce D."/>
            <person name="Goodwin L."/>
            <person name="Pitluck S."/>
            <person name="Kyrpides N."/>
            <person name="Mavromatis K."/>
            <person name="Ivanova N."/>
            <person name="Munk A.C."/>
            <person name="Brettin T."/>
            <person name="Detter J.C."/>
            <person name="Han C."/>
            <person name="Larimer F."/>
            <person name="Land M."/>
            <person name="Hauser L."/>
            <person name="Markowitz V."/>
            <person name="Cheng J.-F."/>
            <person name="Hugenholtz P."/>
            <person name="Woyke T."/>
            <person name="Wu D."/>
            <person name="Jando M."/>
            <person name="Schneider S."/>
            <person name="Klenk H.-P."/>
            <person name="Eisen J.A."/>
        </authorList>
    </citation>
    <scope>NUCLEOTIDE SEQUENCE [LARGE SCALE GENOMIC DNA]</scope>
    <source>
        <strain evidence="3">ATCC 25078 / DSM 43160 / JCM 3152 / KCC A-0152 / KCTC 9177 / NBRC 13315 / NRRL B-3577 / G-20</strain>
    </source>
</reference>
<dbReference type="AlphaFoldDB" id="D2SBW9"/>
<feature type="region of interest" description="Disordered" evidence="1">
    <location>
        <begin position="30"/>
        <end position="81"/>
    </location>
</feature>